<dbReference type="WBParaSite" id="HDID_0000826501-mRNA-1">
    <property type="protein sequence ID" value="HDID_0000826501-mRNA-1"/>
    <property type="gene ID" value="HDID_0000826501"/>
</dbReference>
<dbReference type="GO" id="GO:0005096">
    <property type="term" value="F:GTPase activator activity"/>
    <property type="evidence" value="ECO:0007669"/>
    <property type="project" value="InterPro"/>
</dbReference>
<dbReference type="Pfam" id="PF00169">
    <property type="entry name" value="PH"/>
    <property type="match status" value="1"/>
</dbReference>
<reference evidence="2 3" key="2">
    <citation type="submission" date="2018-11" db="EMBL/GenBank/DDBJ databases">
        <authorList>
            <consortium name="Pathogen Informatics"/>
        </authorList>
    </citation>
    <scope>NUCLEOTIDE SEQUENCE [LARGE SCALE GENOMIC DNA]</scope>
</reference>
<evidence type="ECO:0000259" key="1">
    <source>
        <dbReference type="PROSITE" id="PS50003"/>
    </source>
</evidence>
<dbReference type="AlphaFoldDB" id="A0A0R3SSJ1"/>
<organism evidence="4">
    <name type="scientific">Hymenolepis diminuta</name>
    <name type="common">Rat tapeworm</name>
    <dbReference type="NCBI Taxonomy" id="6216"/>
    <lineage>
        <taxon>Eukaryota</taxon>
        <taxon>Metazoa</taxon>
        <taxon>Spiralia</taxon>
        <taxon>Lophotrochozoa</taxon>
        <taxon>Platyhelminthes</taxon>
        <taxon>Cestoda</taxon>
        <taxon>Eucestoda</taxon>
        <taxon>Cyclophyllidea</taxon>
        <taxon>Hymenolepididae</taxon>
        <taxon>Hymenolepis</taxon>
    </lineage>
</organism>
<dbReference type="InterPro" id="IPR052589">
    <property type="entry name" value="Arf-GAP_dual-PH_domain"/>
</dbReference>
<evidence type="ECO:0000313" key="3">
    <source>
        <dbReference type="Proteomes" id="UP000274504"/>
    </source>
</evidence>
<dbReference type="Proteomes" id="UP000274504">
    <property type="component" value="Unassembled WGS sequence"/>
</dbReference>
<dbReference type="GO" id="GO:0005886">
    <property type="term" value="C:plasma membrane"/>
    <property type="evidence" value="ECO:0007669"/>
    <property type="project" value="TreeGrafter"/>
</dbReference>
<dbReference type="PANTHER" id="PTHR46021:SF2">
    <property type="entry name" value="ARF-GAP WITH DUAL PH DOMAIN-CONTAINING PROTEIN 1"/>
    <property type="match status" value="1"/>
</dbReference>
<sequence length="382" mass="43733">MPIDLTLKENDNSICADCKSSIVLGLSTDYSVFICKECTEAHVKLGGGWRSLASLQSSTEAELKTLLFTGKGNRQVNEELEFELPVFYRRPWPGPSCPSFFREVFVHFKYIVRAFSKGAASHGLQVAFTNSIKSGQLLKKLRDSPTFVPRLFEINSTTNTLKYFVKLMDSEPKECIDVERCNMFFVDSQAFKVPPHTALIQFVQDNATRRIFVRTEDGREILNWYNTLRLCKYQRLRLHVSGTGQDISNEEIVSYLTYDLQKVGWLLKGGPDYSYSFRRRWFMLAKRWLSYTSTPQAAFAKGEIFIGSLDDGYWVEPCAPDSWKKVPTNFPVTLSTPDRNFVFCAASEDEQNEWVGAISEIIRRPVTLLEAKEAASIIHRRK</sequence>
<dbReference type="SMART" id="SM00233">
    <property type="entry name" value="PH"/>
    <property type="match status" value="2"/>
</dbReference>
<evidence type="ECO:0000313" key="2">
    <source>
        <dbReference type="EMBL" id="VDL60581.1"/>
    </source>
</evidence>
<dbReference type="InterPro" id="IPR001164">
    <property type="entry name" value="ArfGAP_dom"/>
</dbReference>
<dbReference type="SUPFAM" id="SSF50729">
    <property type="entry name" value="PH domain-like"/>
    <property type="match status" value="2"/>
</dbReference>
<protein>
    <submittedName>
        <fullName evidence="4">PH domain-containing protein</fullName>
    </submittedName>
</protein>
<dbReference type="InterPro" id="IPR001849">
    <property type="entry name" value="PH_domain"/>
</dbReference>
<dbReference type="InterPro" id="IPR037278">
    <property type="entry name" value="ARFGAP/RecO"/>
</dbReference>
<dbReference type="OrthoDB" id="10266696at2759"/>
<dbReference type="InterPro" id="IPR038508">
    <property type="entry name" value="ArfGAP_dom_sf"/>
</dbReference>
<name>A0A0R3SSJ1_HYMDI</name>
<evidence type="ECO:0000313" key="4">
    <source>
        <dbReference type="WBParaSite" id="HDID_0000826501-mRNA-1"/>
    </source>
</evidence>
<dbReference type="Gene3D" id="1.10.220.150">
    <property type="entry name" value="Arf GTPase activating protein"/>
    <property type="match status" value="1"/>
</dbReference>
<gene>
    <name evidence="2" type="ORF">HDID_LOCUS8263</name>
</gene>
<dbReference type="Pfam" id="PF01412">
    <property type="entry name" value="ArfGap"/>
    <property type="match status" value="1"/>
</dbReference>
<reference evidence="4" key="1">
    <citation type="submission" date="2017-02" db="UniProtKB">
        <authorList>
            <consortium name="WormBaseParasite"/>
        </authorList>
    </citation>
    <scope>IDENTIFICATION</scope>
</reference>
<dbReference type="GO" id="GO:0005737">
    <property type="term" value="C:cytoplasm"/>
    <property type="evidence" value="ECO:0007669"/>
    <property type="project" value="TreeGrafter"/>
</dbReference>
<dbReference type="PANTHER" id="PTHR46021">
    <property type="entry name" value="ARF-GAP WITH DUAL PH DOMAIN-CONTAINING PROTEIN 1-LIKE PROTEIN"/>
    <property type="match status" value="1"/>
</dbReference>
<dbReference type="GO" id="GO:0005547">
    <property type="term" value="F:phosphatidylinositol-3,4,5-trisphosphate binding"/>
    <property type="evidence" value="ECO:0007669"/>
    <property type="project" value="TreeGrafter"/>
</dbReference>
<dbReference type="PROSITE" id="PS50003">
    <property type="entry name" value="PH_DOMAIN"/>
    <property type="match status" value="1"/>
</dbReference>
<accession>A0A0R3SSJ1</accession>
<dbReference type="EMBL" id="UYSG01011053">
    <property type="protein sequence ID" value="VDL60581.1"/>
    <property type="molecule type" value="Genomic_DNA"/>
</dbReference>
<proteinExistence type="predicted"/>
<dbReference type="Gene3D" id="2.30.29.30">
    <property type="entry name" value="Pleckstrin-homology domain (PH domain)/Phosphotyrosine-binding domain (PTB)"/>
    <property type="match status" value="2"/>
</dbReference>
<dbReference type="SUPFAM" id="SSF57863">
    <property type="entry name" value="ArfGap/RecO-like zinc finger"/>
    <property type="match status" value="1"/>
</dbReference>
<dbReference type="STRING" id="6216.A0A0R3SSJ1"/>
<dbReference type="InterPro" id="IPR011993">
    <property type="entry name" value="PH-like_dom_sf"/>
</dbReference>
<feature type="domain" description="PH" evidence="1">
    <location>
        <begin position="259"/>
        <end position="363"/>
    </location>
</feature>